<sequence length="72" mass="8511">MRGGVGGALVVARWWGREEANTMEEATLAMAPRRCRWLRWRARFGRGEAERPRRLDRWKWIGFEPGKVPRNC</sequence>
<name>A0A0E0BZ57_9ORYZ</name>
<reference evidence="1" key="2">
    <citation type="submission" date="2018-05" db="EMBL/GenBank/DDBJ databases">
        <title>OmerRS3 (Oryza meridionalis Reference Sequence Version 3).</title>
        <authorList>
            <person name="Zhang J."/>
            <person name="Kudrna D."/>
            <person name="Lee S."/>
            <person name="Talag J."/>
            <person name="Welchert J."/>
            <person name="Wing R.A."/>
        </authorList>
    </citation>
    <scope>NUCLEOTIDE SEQUENCE [LARGE SCALE GENOMIC DNA]</scope>
    <source>
        <strain evidence="1">cv. OR44</strain>
    </source>
</reference>
<accession>A0A0E0BZ57</accession>
<dbReference type="Proteomes" id="UP000008021">
    <property type="component" value="Chromosome 1"/>
</dbReference>
<dbReference type="EnsemblPlants" id="OMERI01G07580.1">
    <property type="protein sequence ID" value="OMERI01G07580.1"/>
    <property type="gene ID" value="OMERI01G07580"/>
</dbReference>
<keyword evidence="2" id="KW-1185">Reference proteome</keyword>
<dbReference type="HOGENOM" id="CLU_2726426_0_0_1"/>
<organism evidence="1">
    <name type="scientific">Oryza meridionalis</name>
    <dbReference type="NCBI Taxonomy" id="40149"/>
    <lineage>
        <taxon>Eukaryota</taxon>
        <taxon>Viridiplantae</taxon>
        <taxon>Streptophyta</taxon>
        <taxon>Embryophyta</taxon>
        <taxon>Tracheophyta</taxon>
        <taxon>Spermatophyta</taxon>
        <taxon>Magnoliopsida</taxon>
        <taxon>Liliopsida</taxon>
        <taxon>Poales</taxon>
        <taxon>Poaceae</taxon>
        <taxon>BOP clade</taxon>
        <taxon>Oryzoideae</taxon>
        <taxon>Oryzeae</taxon>
        <taxon>Oryzinae</taxon>
        <taxon>Oryza</taxon>
    </lineage>
</organism>
<protein>
    <submittedName>
        <fullName evidence="1">Uncharacterized protein</fullName>
    </submittedName>
</protein>
<evidence type="ECO:0000313" key="1">
    <source>
        <dbReference type="EnsemblPlants" id="OMERI01G07580.1"/>
    </source>
</evidence>
<evidence type="ECO:0000313" key="2">
    <source>
        <dbReference type="Proteomes" id="UP000008021"/>
    </source>
</evidence>
<reference evidence="1" key="1">
    <citation type="submission" date="2015-04" db="UniProtKB">
        <authorList>
            <consortium name="EnsemblPlants"/>
        </authorList>
    </citation>
    <scope>IDENTIFICATION</scope>
</reference>
<dbReference type="Gramene" id="OMERI01G07580.1">
    <property type="protein sequence ID" value="OMERI01G07580.1"/>
    <property type="gene ID" value="OMERI01G07580"/>
</dbReference>
<dbReference type="AlphaFoldDB" id="A0A0E0BZ57"/>
<proteinExistence type="predicted"/>